<proteinExistence type="inferred from homology"/>
<dbReference type="RefSeq" id="XP_028849903.1">
    <property type="nucleotide sequence ID" value="XM_028994070.1"/>
</dbReference>
<name>A0AAY4DJ42_9TELE</name>
<dbReference type="Pfam" id="PF17069">
    <property type="entry name" value="RSRP"/>
    <property type="match status" value="1"/>
</dbReference>
<feature type="compositionally biased region" description="Low complexity" evidence="7">
    <location>
        <begin position="111"/>
        <end position="120"/>
    </location>
</feature>
<gene>
    <name evidence="8" type="primary">RSRP1</name>
</gene>
<comment type="subcellular location">
    <subcellularLocation>
        <location evidence="1">Nucleus</location>
    </subcellularLocation>
</comment>
<keyword evidence="9" id="KW-1185">Reference proteome</keyword>
<feature type="compositionally biased region" description="Low complexity" evidence="7">
    <location>
        <begin position="157"/>
        <end position="171"/>
    </location>
</feature>
<evidence type="ECO:0000313" key="8">
    <source>
        <dbReference type="Ensembl" id="ENSDCDP00010045189.1"/>
    </source>
</evidence>
<evidence type="ECO:0000256" key="1">
    <source>
        <dbReference type="ARBA" id="ARBA00004123"/>
    </source>
</evidence>
<dbReference type="InterPro" id="IPR029656">
    <property type="entry name" value="RSRP1"/>
</dbReference>
<feature type="region of interest" description="Disordered" evidence="7">
    <location>
        <begin position="20"/>
        <end position="171"/>
    </location>
</feature>
<keyword evidence="5" id="KW-0539">Nucleus</keyword>
<dbReference type="Proteomes" id="UP000694580">
    <property type="component" value="Chromosome 1"/>
</dbReference>
<evidence type="ECO:0000256" key="4">
    <source>
        <dbReference type="ARBA" id="ARBA00022553"/>
    </source>
</evidence>
<feature type="compositionally biased region" description="Basic and acidic residues" evidence="7">
    <location>
        <begin position="49"/>
        <end position="62"/>
    </location>
</feature>
<accession>A0AAY4DJ42</accession>
<feature type="compositionally biased region" description="Low complexity" evidence="7">
    <location>
        <begin position="25"/>
        <end position="48"/>
    </location>
</feature>
<evidence type="ECO:0000313" key="9">
    <source>
        <dbReference type="Proteomes" id="UP000694580"/>
    </source>
</evidence>
<keyword evidence="4" id="KW-0597">Phosphoprotein</keyword>
<dbReference type="GeneID" id="114798387"/>
<reference evidence="8 9" key="1">
    <citation type="submission" date="2020-06" db="EMBL/GenBank/DDBJ databases">
        <authorList>
            <consortium name="Wellcome Sanger Institute Data Sharing"/>
        </authorList>
    </citation>
    <scope>NUCLEOTIDE SEQUENCE [LARGE SCALE GENOMIC DNA]</scope>
</reference>
<evidence type="ECO:0000256" key="7">
    <source>
        <dbReference type="SAM" id="MobiDB-lite"/>
    </source>
</evidence>
<protein>
    <recommendedName>
        <fullName evidence="3">Arginine/serine-rich protein 1</fullName>
    </recommendedName>
</protein>
<comment type="function">
    <text evidence="6">Probably acts as a spliceosomal factor that contributes to spliceosome assembly and regulates the isoform switching of proteins such as PARP6.</text>
</comment>
<feature type="compositionally biased region" description="Polar residues" evidence="7">
    <location>
        <begin position="262"/>
        <end position="294"/>
    </location>
</feature>
<evidence type="ECO:0000256" key="5">
    <source>
        <dbReference type="ARBA" id="ARBA00023242"/>
    </source>
</evidence>
<feature type="region of interest" description="Disordered" evidence="7">
    <location>
        <begin position="219"/>
        <end position="302"/>
    </location>
</feature>
<reference evidence="8" key="3">
    <citation type="submission" date="2025-09" db="UniProtKB">
        <authorList>
            <consortium name="Ensembl"/>
        </authorList>
    </citation>
    <scope>IDENTIFICATION</scope>
</reference>
<dbReference type="Ensembl" id="ENSDCDT00010055346.1">
    <property type="protein sequence ID" value="ENSDCDP00010045189.1"/>
    <property type="gene ID" value="ENSDCDG00010027872.1"/>
</dbReference>
<dbReference type="GeneTree" id="ENSGT00730000112145"/>
<feature type="compositionally biased region" description="Low complexity" evidence="7">
    <location>
        <begin position="65"/>
        <end position="76"/>
    </location>
</feature>
<comment type="similarity">
    <text evidence="2">Belongs to the RSRP family.</text>
</comment>
<evidence type="ECO:0000256" key="3">
    <source>
        <dbReference type="ARBA" id="ARBA00018147"/>
    </source>
</evidence>
<sequence>MKTDDNQVKTAHLTEVMQMIFDQESPSSSSHCRSRSSSRSSYSSSDSCLSRDLKRSVKRRDQNCSSSSDSSTPSSHSRTRSRSHPRCHRGSHRSQSRCNRHSPPRSYRACSRSYTSSTRQYYRRRNDSPPRRYHVRSPSCSTSPSPDHYCYRRGHPSHSGSPSYRSKSRSPQRSVYLSLEEKRKLLKVAEANVVKILGIDRLELPENLKNPYLPEEKKAMATKPVHREKTPSLSEWVRPEPVSVPQMSLSKVSDGKIDDSQNSRTSPTRKPITFSLNNVVAKPTSSTSQNTAESKVTPRVDIVGSRKPYGQWMPVKRRVPPRFSSSSSTRC</sequence>
<dbReference type="AlphaFoldDB" id="A0AAY4DJ42"/>
<organism evidence="8 9">
    <name type="scientific">Denticeps clupeoides</name>
    <name type="common">denticle herring</name>
    <dbReference type="NCBI Taxonomy" id="299321"/>
    <lineage>
        <taxon>Eukaryota</taxon>
        <taxon>Metazoa</taxon>
        <taxon>Chordata</taxon>
        <taxon>Craniata</taxon>
        <taxon>Vertebrata</taxon>
        <taxon>Euteleostomi</taxon>
        <taxon>Actinopterygii</taxon>
        <taxon>Neopterygii</taxon>
        <taxon>Teleostei</taxon>
        <taxon>Clupei</taxon>
        <taxon>Clupeiformes</taxon>
        <taxon>Denticipitoidei</taxon>
        <taxon>Denticipitidae</taxon>
        <taxon>Denticeps</taxon>
    </lineage>
</organism>
<dbReference type="PANTHER" id="PTHR47622">
    <property type="entry name" value="ARGININE/SERINE-RICH PROTEIN 1"/>
    <property type="match status" value="1"/>
</dbReference>
<feature type="compositionally biased region" description="Basic residues" evidence="7">
    <location>
        <begin position="77"/>
        <end position="103"/>
    </location>
</feature>
<evidence type="ECO:0000256" key="2">
    <source>
        <dbReference type="ARBA" id="ARBA00009534"/>
    </source>
</evidence>
<evidence type="ECO:0000256" key="6">
    <source>
        <dbReference type="ARBA" id="ARBA00034666"/>
    </source>
</evidence>
<reference evidence="8" key="2">
    <citation type="submission" date="2025-08" db="UniProtKB">
        <authorList>
            <consortium name="Ensembl"/>
        </authorList>
    </citation>
    <scope>IDENTIFICATION</scope>
</reference>
<dbReference type="PANTHER" id="PTHR47622:SF1">
    <property type="entry name" value="ARGININE_SERINE-RICH PROTEIN 1"/>
    <property type="match status" value="1"/>
</dbReference>
<dbReference type="GO" id="GO:0005634">
    <property type="term" value="C:nucleus"/>
    <property type="evidence" value="ECO:0007669"/>
    <property type="project" value="UniProtKB-SubCell"/>
</dbReference>
<feature type="compositionally biased region" description="Basic and acidic residues" evidence="7">
    <location>
        <begin position="219"/>
        <end position="230"/>
    </location>
</feature>
<dbReference type="RefSeq" id="XP_028849894.1">
    <property type="nucleotide sequence ID" value="XM_028994061.1"/>
</dbReference>